<protein>
    <submittedName>
        <fullName evidence="1">Uncharacterized protein</fullName>
    </submittedName>
</protein>
<dbReference type="Proteomes" id="UP000699462">
    <property type="component" value="Unassembled WGS sequence"/>
</dbReference>
<gene>
    <name evidence="1" type="ORF">P879_03187</name>
</gene>
<evidence type="ECO:0000313" key="1">
    <source>
        <dbReference type="EMBL" id="KAF8569657.1"/>
    </source>
</evidence>
<dbReference type="AlphaFoldDB" id="A0A8T0DSE3"/>
<accession>A0A8T0DSE3</accession>
<evidence type="ECO:0000313" key="2">
    <source>
        <dbReference type="Proteomes" id="UP000699462"/>
    </source>
</evidence>
<organism evidence="1 2">
    <name type="scientific">Paragonimus westermani</name>
    <dbReference type="NCBI Taxonomy" id="34504"/>
    <lineage>
        <taxon>Eukaryota</taxon>
        <taxon>Metazoa</taxon>
        <taxon>Spiralia</taxon>
        <taxon>Lophotrochozoa</taxon>
        <taxon>Platyhelminthes</taxon>
        <taxon>Trematoda</taxon>
        <taxon>Digenea</taxon>
        <taxon>Plagiorchiida</taxon>
        <taxon>Troglotremata</taxon>
        <taxon>Troglotrematidae</taxon>
        <taxon>Paragonimus</taxon>
    </lineage>
</organism>
<name>A0A8T0DSE3_9TREM</name>
<reference evidence="1 2" key="1">
    <citation type="submission" date="2019-07" db="EMBL/GenBank/DDBJ databases">
        <title>Annotation for the trematode Paragonimus westermani.</title>
        <authorList>
            <person name="Choi Y.-J."/>
        </authorList>
    </citation>
    <scope>NUCLEOTIDE SEQUENCE [LARGE SCALE GENOMIC DNA]</scope>
    <source>
        <strain evidence="1">180907_Pwestermani</strain>
    </source>
</reference>
<sequence length="310" mass="34836">MSNGLTSSRRKSLLDYINEKRAREVGSSDLRRTQATALQDPVHDSIELIRKCYTGCPTDDPSLLSEACSTLSRCLSKVDRKLTVSWFQLANDEHLIHGLLRLLATGCGCPKAQLTSAILLYNICTVASKQTDGQAYQLSVEKWKGVTNLVRLLAAPLAILITCINLGRIVCWVSLALDGIITVSLRYKHILTTHSLEDWGQKVLLIPQLLLATEIALPKLFFCEFPMDDQPRLQRFNQLVRNEDIDLEVFSALFRLMVRCLTEYIFPQDYLPSLSNACHARLKSLLQFALPNVLLAISAYWPCSNCHNSL</sequence>
<dbReference type="EMBL" id="JTDF01001705">
    <property type="protein sequence ID" value="KAF8569657.1"/>
    <property type="molecule type" value="Genomic_DNA"/>
</dbReference>
<comment type="caution">
    <text evidence="1">The sequence shown here is derived from an EMBL/GenBank/DDBJ whole genome shotgun (WGS) entry which is preliminary data.</text>
</comment>
<dbReference type="OrthoDB" id="6236794at2759"/>
<proteinExistence type="predicted"/>
<keyword evidence="2" id="KW-1185">Reference proteome</keyword>